<sequence length="338" mass="37898">MRLGFSFWGFIGPGITDTPDGGRSWRKTLLNGLATKFQLTLLQENRDLTEAADDLTGQFSWDAGLPNIDALFLEWRWPLPGRNTTACGSPGHTCDLHRQQELLDHYTHKLGVPTLIWDLDRTLAPNDPLRRHPAVQILDVAQHPADGARTLLVPVADQALDRADPRELVAGERIWPLVYVGNQYGRDAAFDRYFAPAARIHLHQVVGKWTHTEAWPHVHFAGRKGFPESQRVHRQALTTVLLAPERYARTGAISQRLFEAVLAGCLPFGPTEIRSIDRFVPSALLVSTSDDVTRRVADLRVSSLDYKAELLHDCIRRLDPYRASKQVATVVDCLETAL</sequence>
<dbReference type="OrthoDB" id="3435153at2"/>
<evidence type="ECO:0000313" key="2">
    <source>
        <dbReference type="Proteomes" id="UP000318416"/>
    </source>
</evidence>
<proteinExistence type="predicted"/>
<reference evidence="1 2" key="1">
    <citation type="submission" date="2019-06" db="EMBL/GenBank/DDBJ databases">
        <title>Sequencing the genomes of 1000 actinobacteria strains.</title>
        <authorList>
            <person name="Klenk H.-P."/>
        </authorList>
    </citation>
    <scope>NUCLEOTIDE SEQUENCE [LARGE SCALE GENOMIC DNA]</scope>
    <source>
        <strain evidence="1 2">DSM 41649</strain>
    </source>
</reference>
<evidence type="ECO:0008006" key="3">
    <source>
        <dbReference type="Google" id="ProtNLM"/>
    </source>
</evidence>
<comment type="caution">
    <text evidence="1">The sequence shown here is derived from an EMBL/GenBank/DDBJ whole genome shotgun (WGS) entry which is preliminary data.</text>
</comment>
<gene>
    <name evidence="1" type="ORF">FB465_1972</name>
</gene>
<dbReference type="AlphaFoldDB" id="A0A561EMZ5"/>
<protein>
    <recommendedName>
        <fullName evidence="3">Glycosyl transferase family 1</fullName>
    </recommendedName>
</protein>
<dbReference type="EMBL" id="VIVR01000001">
    <property type="protein sequence ID" value="TWE16977.1"/>
    <property type="molecule type" value="Genomic_DNA"/>
</dbReference>
<name>A0A561EMZ5_9ACTN</name>
<organism evidence="1 2">
    <name type="scientific">Kitasatospora atroaurantiaca</name>
    <dbReference type="NCBI Taxonomy" id="285545"/>
    <lineage>
        <taxon>Bacteria</taxon>
        <taxon>Bacillati</taxon>
        <taxon>Actinomycetota</taxon>
        <taxon>Actinomycetes</taxon>
        <taxon>Kitasatosporales</taxon>
        <taxon>Streptomycetaceae</taxon>
        <taxon>Kitasatospora</taxon>
    </lineage>
</organism>
<dbReference type="Proteomes" id="UP000318416">
    <property type="component" value="Unassembled WGS sequence"/>
</dbReference>
<keyword evidence="2" id="KW-1185">Reference proteome</keyword>
<dbReference type="RefSeq" id="WP_145789470.1">
    <property type="nucleotide sequence ID" value="NZ_BAAABR010000054.1"/>
</dbReference>
<accession>A0A561EMZ5</accession>
<evidence type="ECO:0000313" key="1">
    <source>
        <dbReference type="EMBL" id="TWE16977.1"/>
    </source>
</evidence>